<evidence type="ECO:0000313" key="1">
    <source>
        <dbReference type="EMBL" id="USQ12985.1"/>
    </source>
</evidence>
<keyword evidence="2" id="KW-1185">Reference proteome</keyword>
<sequence length="353" mass="40908">MLNFLLHPITSFRKWYLISQTTTYIWNKEYAYSILNQHPDKLPLIEKLYAISRLYDPIWERLANDPKAWAGVNALFEHDMLTRELVDWLLQKKKFPLNNVIVGYEAIRPYTLSPEDFFLTYNKYNHIVPLLSNHAPLLKCLLKAGLITRNGLNYWLSSPEELPHELLYAHNNVALVELLHKYGLIRPGELVPQGEWKRLGSFPPSHFEILLKLESSGLLNEDNMQRIHSWYQDLTLLNNSYQDETEFKLWASLLLGASTDRTLFIKAGTARFSKNLGTLAKEESLSNFWERCLDIEKQESPSTNAYNTLANLTKLASVEHRFFPPSAPEKPSSEQNNYLLDIVPPTRNSVCIM</sequence>
<dbReference type="Proteomes" id="UP001057474">
    <property type="component" value="Chromosome"/>
</dbReference>
<accession>A0ABY4Y5Y7</accession>
<name>A0ABY4Y5Y7_9GAMM</name>
<protein>
    <recommendedName>
        <fullName evidence="3">Ankyrin repeat protein</fullName>
    </recommendedName>
</protein>
<evidence type="ECO:0008006" key="3">
    <source>
        <dbReference type="Google" id="ProtNLM"/>
    </source>
</evidence>
<organism evidence="1 2">
    <name type="scientific">Legionella lytica</name>
    <dbReference type="NCBI Taxonomy" id="96232"/>
    <lineage>
        <taxon>Bacteria</taxon>
        <taxon>Pseudomonadati</taxon>
        <taxon>Pseudomonadota</taxon>
        <taxon>Gammaproteobacteria</taxon>
        <taxon>Legionellales</taxon>
        <taxon>Legionellaceae</taxon>
        <taxon>Legionella</taxon>
    </lineage>
</organism>
<gene>
    <name evidence="1" type="ORF">J2N86_09750</name>
</gene>
<dbReference type="RefSeq" id="WP_252579197.1">
    <property type="nucleotide sequence ID" value="NZ_CP071527.1"/>
</dbReference>
<evidence type="ECO:0000313" key="2">
    <source>
        <dbReference type="Proteomes" id="UP001057474"/>
    </source>
</evidence>
<proteinExistence type="predicted"/>
<reference evidence="1" key="1">
    <citation type="submission" date="2021-03" db="EMBL/GenBank/DDBJ databases">
        <title>Legionella lytica PCM 2298.</title>
        <authorList>
            <person name="Koper P."/>
        </authorList>
    </citation>
    <scope>NUCLEOTIDE SEQUENCE</scope>
    <source>
        <strain evidence="1">PCM 2298</strain>
    </source>
</reference>
<dbReference type="EMBL" id="CP071527">
    <property type="protein sequence ID" value="USQ12985.1"/>
    <property type="molecule type" value="Genomic_DNA"/>
</dbReference>